<feature type="domain" description="Telomeric single stranded DNA binding POT1/Cdc13" evidence="10">
    <location>
        <begin position="11"/>
        <end position="145"/>
    </location>
</feature>
<reference evidence="11" key="1">
    <citation type="journal article" date="2020" name="Stud. Mycol.">
        <title>101 Dothideomycetes genomes: a test case for predicting lifestyles and emergence of pathogens.</title>
        <authorList>
            <person name="Haridas S."/>
            <person name="Albert R."/>
            <person name="Binder M."/>
            <person name="Bloem J."/>
            <person name="Labutti K."/>
            <person name="Salamov A."/>
            <person name="Andreopoulos B."/>
            <person name="Baker S."/>
            <person name="Barry K."/>
            <person name="Bills G."/>
            <person name="Bluhm B."/>
            <person name="Cannon C."/>
            <person name="Castanera R."/>
            <person name="Culley D."/>
            <person name="Daum C."/>
            <person name="Ezra D."/>
            <person name="Gonzalez J."/>
            <person name="Henrissat B."/>
            <person name="Kuo A."/>
            <person name="Liang C."/>
            <person name="Lipzen A."/>
            <person name="Lutzoni F."/>
            <person name="Magnuson J."/>
            <person name="Mondo S."/>
            <person name="Nolan M."/>
            <person name="Ohm R."/>
            <person name="Pangilinan J."/>
            <person name="Park H.-J."/>
            <person name="Ramirez L."/>
            <person name="Alfaro M."/>
            <person name="Sun H."/>
            <person name="Tritt A."/>
            <person name="Yoshinaga Y."/>
            <person name="Zwiers L.-H."/>
            <person name="Turgeon B."/>
            <person name="Goodwin S."/>
            <person name="Spatafora J."/>
            <person name="Crous P."/>
            <person name="Grigoriev I."/>
        </authorList>
    </citation>
    <scope>NUCLEOTIDE SEQUENCE</scope>
    <source>
        <strain evidence="11">ATCC 36951</strain>
    </source>
</reference>
<evidence type="ECO:0000256" key="9">
    <source>
        <dbReference type="SAM" id="MobiDB-lite"/>
    </source>
</evidence>
<keyword evidence="5" id="KW-0158">Chromosome</keyword>
<sequence length="620" mass="70133">MASGLRPPDGFIDLSAAYTSPDNAFVNIIGVVVDLMQPTKTTNGRDWTMSFRLLDRQLFGWVSGSEGLSIRFFRADPTHLPKVQNVGDVVLLRFLKMSTWMGQRSALSNYQTQCIVFPAGRIPEPSFAIAVQGRDKIQTLGIEREKENFNLVEQNYAISLKKDMAGTAADRLRKFKDQDQRREERQEQGPPAKKQKSNGTFNPKFKLIVDLEPRTYADLYGEVVKRIGVTYGCDLYITDYTSNPLLRQYDPPDKEAPEDRDGDIYGYTAGASKGNWKGPFGQLTMKINVKSPHAQVANKILNEGDYVLLQNVKTRVTDAGPWLEGDMWPDDISPEKVKVIKLEGSNNAVQLKALLERKAAYWKGQEARAAQGLREENNKAKKNGKKKNKKQKQETAGAQAEDESSTTARKPSTKPDKNPHIRCSHESVPLSNIRTILDPNNARHTNAPPTGDPYTMPFINVKYRAKVRVVDYEPKSLEDFAVPPLPEEQDESQDSMAWQYTGTPNFEWYFSLLLEDATNSKDHSRVWVHVQHKDAQFLFGNDIKNPMDLRAEPRLLAKLREKMFVLWGNLEEGGGEGLSNLPFECCIQEYGIEMDEEDPGKEKAPLGWQRMYSMFGVTIL</sequence>
<keyword evidence="8" id="KW-0539">Nucleus</keyword>
<evidence type="ECO:0000256" key="2">
    <source>
        <dbReference type="ARBA" id="ARBA00004574"/>
    </source>
</evidence>
<dbReference type="Pfam" id="PF02765">
    <property type="entry name" value="POT1"/>
    <property type="match status" value="1"/>
</dbReference>
<evidence type="ECO:0000256" key="5">
    <source>
        <dbReference type="ARBA" id="ARBA00022454"/>
    </source>
</evidence>
<evidence type="ECO:0000313" key="12">
    <source>
        <dbReference type="Proteomes" id="UP000799537"/>
    </source>
</evidence>
<dbReference type="OrthoDB" id="2186770at2759"/>
<evidence type="ECO:0000256" key="3">
    <source>
        <dbReference type="ARBA" id="ARBA00008442"/>
    </source>
</evidence>
<dbReference type="InterPro" id="IPR011564">
    <property type="entry name" value="Telomer_end-bd_POT1/Cdc13"/>
</dbReference>
<feature type="region of interest" description="Disordered" evidence="9">
    <location>
        <begin position="368"/>
        <end position="426"/>
    </location>
</feature>
<dbReference type="RefSeq" id="XP_033662186.1">
    <property type="nucleotide sequence ID" value="XM_033808990.1"/>
</dbReference>
<dbReference type="Pfam" id="PF16686">
    <property type="entry name" value="POT1PC"/>
    <property type="match status" value="1"/>
</dbReference>
<feature type="compositionally biased region" description="Basic and acidic residues" evidence="9">
    <location>
        <begin position="413"/>
        <end position="425"/>
    </location>
</feature>
<dbReference type="PANTHER" id="PTHR14513:SF0">
    <property type="entry name" value="PROTECTION OF TELOMERES PROTEIN 1"/>
    <property type="match status" value="1"/>
</dbReference>
<keyword evidence="7" id="KW-0238">DNA-binding</keyword>
<dbReference type="GO" id="GO:0010521">
    <property type="term" value="F:telomerase inhibitor activity"/>
    <property type="evidence" value="ECO:0007669"/>
    <property type="project" value="TreeGrafter"/>
</dbReference>
<dbReference type="InterPro" id="IPR032042">
    <property type="entry name" value="POT1PC"/>
</dbReference>
<evidence type="ECO:0000256" key="6">
    <source>
        <dbReference type="ARBA" id="ARBA00022895"/>
    </source>
</evidence>
<dbReference type="FunFam" id="2.40.50.140:FF:000303">
    <property type="entry name" value="Protection of telomeres protein 1"/>
    <property type="match status" value="1"/>
</dbReference>
<gene>
    <name evidence="11" type="ORF">M409DRAFT_28336</name>
</gene>
<dbReference type="InterPro" id="IPR012340">
    <property type="entry name" value="NA-bd_OB-fold"/>
</dbReference>
<evidence type="ECO:0000256" key="8">
    <source>
        <dbReference type="ARBA" id="ARBA00023242"/>
    </source>
</evidence>
<feature type="compositionally biased region" description="Basic residues" evidence="9">
    <location>
        <begin position="380"/>
        <end position="390"/>
    </location>
</feature>
<dbReference type="GO" id="GO:0032210">
    <property type="term" value="P:regulation of telomere maintenance via telomerase"/>
    <property type="evidence" value="ECO:0007669"/>
    <property type="project" value="TreeGrafter"/>
</dbReference>
<feature type="compositionally biased region" description="Basic and acidic residues" evidence="9">
    <location>
        <begin position="176"/>
        <end position="187"/>
    </location>
</feature>
<dbReference type="GO" id="GO:0016233">
    <property type="term" value="P:telomere capping"/>
    <property type="evidence" value="ECO:0007669"/>
    <property type="project" value="TreeGrafter"/>
</dbReference>
<comment type="similarity">
    <text evidence="3">Belongs to the telombin family.</text>
</comment>
<protein>
    <recommendedName>
        <fullName evidence="4">Protection of telomeres protein 1</fullName>
    </recommendedName>
</protein>
<dbReference type="SUPFAM" id="SSF50249">
    <property type="entry name" value="Nucleic acid-binding proteins"/>
    <property type="match status" value="2"/>
</dbReference>
<feature type="region of interest" description="Disordered" evidence="9">
    <location>
        <begin position="176"/>
        <end position="200"/>
    </location>
</feature>
<dbReference type="InterPro" id="IPR028389">
    <property type="entry name" value="POT1"/>
</dbReference>
<dbReference type="EMBL" id="ML993620">
    <property type="protein sequence ID" value="KAF2161297.1"/>
    <property type="molecule type" value="Genomic_DNA"/>
</dbReference>
<dbReference type="SMART" id="SM00976">
    <property type="entry name" value="Telo_bind"/>
    <property type="match status" value="1"/>
</dbReference>
<name>A0A6A6C2E8_ZASCE</name>
<evidence type="ECO:0000256" key="4">
    <source>
        <dbReference type="ARBA" id="ARBA00015253"/>
    </source>
</evidence>
<dbReference type="Gene3D" id="2.40.50.140">
    <property type="entry name" value="Nucleic acid-binding proteins"/>
    <property type="match status" value="2"/>
</dbReference>
<evidence type="ECO:0000256" key="1">
    <source>
        <dbReference type="ARBA" id="ARBA00004123"/>
    </source>
</evidence>
<organism evidence="11 12">
    <name type="scientific">Zasmidium cellare ATCC 36951</name>
    <dbReference type="NCBI Taxonomy" id="1080233"/>
    <lineage>
        <taxon>Eukaryota</taxon>
        <taxon>Fungi</taxon>
        <taxon>Dikarya</taxon>
        <taxon>Ascomycota</taxon>
        <taxon>Pezizomycotina</taxon>
        <taxon>Dothideomycetes</taxon>
        <taxon>Dothideomycetidae</taxon>
        <taxon>Mycosphaerellales</taxon>
        <taxon>Mycosphaerellaceae</taxon>
        <taxon>Zasmidium</taxon>
    </lineage>
</organism>
<dbReference type="AlphaFoldDB" id="A0A6A6C2E8"/>
<dbReference type="GO" id="GO:0000783">
    <property type="term" value="C:nuclear telomere cap complex"/>
    <property type="evidence" value="ECO:0007669"/>
    <property type="project" value="TreeGrafter"/>
</dbReference>
<keyword evidence="12" id="KW-1185">Reference proteome</keyword>
<evidence type="ECO:0000256" key="7">
    <source>
        <dbReference type="ARBA" id="ARBA00023125"/>
    </source>
</evidence>
<evidence type="ECO:0000313" key="11">
    <source>
        <dbReference type="EMBL" id="KAF2161297.1"/>
    </source>
</evidence>
<accession>A0A6A6C2E8</accession>
<keyword evidence="6" id="KW-0779">Telomere</keyword>
<dbReference type="Proteomes" id="UP000799537">
    <property type="component" value="Unassembled WGS sequence"/>
</dbReference>
<dbReference type="PANTHER" id="PTHR14513">
    <property type="entry name" value="PROTECTION OF TELOMERES 1"/>
    <property type="match status" value="1"/>
</dbReference>
<comment type="subcellular location">
    <subcellularLocation>
        <location evidence="2">Chromosome</location>
        <location evidence="2">Telomere</location>
    </subcellularLocation>
    <subcellularLocation>
        <location evidence="1">Nucleus</location>
    </subcellularLocation>
</comment>
<evidence type="ECO:0000259" key="10">
    <source>
        <dbReference type="SMART" id="SM00976"/>
    </source>
</evidence>
<proteinExistence type="inferred from homology"/>
<dbReference type="GeneID" id="54562262"/>
<dbReference type="GO" id="GO:0098505">
    <property type="term" value="F:G-rich strand telomeric DNA binding"/>
    <property type="evidence" value="ECO:0007669"/>
    <property type="project" value="TreeGrafter"/>
</dbReference>